<protein>
    <submittedName>
        <fullName evidence="3">PaaX family transcriptional regulator</fullName>
    </submittedName>
</protein>
<dbReference type="InterPro" id="IPR048846">
    <property type="entry name" value="PaaX-like_central"/>
</dbReference>
<feature type="domain" description="Transcriptional repressor PaaX-like N-terminal" evidence="1">
    <location>
        <begin position="18"/>
        <end position="64"/>
    </location>
</feature>
<name>A0ABR5A5S6_9BACL</name>
<dbReference type="Gene3D" id="1.10.10.10">
    <property type="entry name" value="Winged helix-like DNA-binding domain superfamily/Winged helix DNA-binding domain"/>
    <property type="match status" value="1"/>
</dbReference>
<evidence type="ECO:0000259" key="2">
    <source>
        <dbReference type="Pfam" id="PF20803"/>
    </source>
</evidence>
<dbReference type="Pfam" id="PF20803">
    <property type="entry name" value="PaaX_M"/>
    <property type="match status" value="1"/>
</dbReference>
<dbReference type="Gene3D" id="3.30.70.2650">
    <property type="match status" value="1"/>
</dbReference>
<dbReference type="InterPro" id="IPR036388">
    <property type="entry name" value="WH-like_DNA-bd_sf"/>
</dbReference>
<evidence type="ECO:0000313" key="3">
    <source>
        <dbReference type="EMBL" id="KIL36421.1"/>
    </source>
</evidence>
<dbReference type="SUPFAM" id="SSF46785">
    <property type="entry name" value="Winged helix' DNA-binding domain"/>
    <property type="match status" value="1"/>
</dbReference>
<sequence length="303" mass="34442">MLSVEKQMLFLLSRADDLETQDLIRIYENRGYSAPYIRNALSRLKKDGYADSPTRSMYRITDAGRKFIRSINFKPQLYGHAWDRTWHLVLSEFPETERRRRDQFRADLLQTGFGLLYDGVYISPWPYREETDELIRKHAVERYVTCISGTMTGRAITADEAADIWSLGAVAEAYERKREWFAGEFKPQAERLLMTDGSGRKGKAGVGGAVGGNVERGKAVAGRAGTGADLAETPGTADEMQLFLLYLQLGEAISELYLTDPMLPEELLRSDWVGRRTLEELNGYMDRIVAAIPRDSAYSRFIR</sequence>
<dbReference type="PANTHER" id="PTHR30319:SF1">
    <property type="entry name" value="TRANSCRIPTIONAL REPRESSOR PAAX"/>
    <property type="match status" value="1"/>
</dbReference>
<accession>A0ABR5A5S6</accession>
<dbReference type="EMBL" id="JXAK01000109">
    <property type="protein sequence ID" value="KIL36421.1"/>
    <property type="molecule type" value="Genomic_DNA"/>
</dbReference>
<evidence type="ECO:0000313" key="4">
    <source>
        <dbReference type="Proteomes" id="UP000031967"/>
    </source>
</evidence>
<comment type="caution">
    <text evidence="3">The sequence shown here is derived from an EMBL/GenBank/DDBJ whole genome shotgun (WGS) entry which is preliminary data.</text>
</comment>
<organism evidence="3 4">
    <name type="scientific">Gordoniibacillus kamchatkensis</name>
    <dbReference type="NCBI Taxonomy" id="1590651"/>
    <lineage>
        <taxon>Bacteria</taxon>
        <taxon>Bacillati</taxon>
        <taxon>Bacillota</taxon>
        <taxon>Bacilli</taxon>
        <taxon>Bacillales</taxon>
        <taxon>Paenibacillaceae</taxon>
        <taxon>Gordoniibacillus</taxon>
    </lineage>
</organism>
<dbReference type="Proteomes" id="UP000031967">
    <property type="component" value="Unassembled WGS sequence"/>
</dbReference>
<dbReference type="PIRSF" id="PIRSF020623">
    <property type="entry name" value="PaaX"/>
    <property type="match status" value="1"/>
</dbReference>
<dbReference type="InterPro" id="IPR036390">
    <property type="entry name" value="WH_DNA-bd_sf"/>
</dbReference>
<dbReference type="RefSeq" id="WP_041052574.1">
    <property type="nucleotide sequence ID" value="NZ_JXAK01000109.1"/>
</dbReference>
<keyword evidence="4" id="KW-1185">Reference proteome</keyword>
<feature type="domain" description="Transcriptional repressor PaaX-like central Cas2-like" evidence="2">
    <location>
        <begin position="80"/>
        <end position="155"/>
    </location>
</feature>
<gene>
    <name evidence="3" type="ORF">SD70_31575</name>
</gene>
<dbReference type="InterPro" id="IPR011965">
    <property type="entry name" value="PaaX_trns_reg"/>
</dbReference>
<dbReference type="InterPro" id="IPR012906">
    <property type="entry name" value="PaaX-like_N"/>
</dbReference>
<proteinExistence type="predicted"/>
<dbReference type="Pfam" id="PF07848">
    <property type="entry name" value="PaaX"/>
    <property type="match status" value="1"/>
</dbReference>
<dbReference type="PANTHER" id="PTHR30319">
    <property type="entry name" value="PHENYLACETIC ACID REGULATOR-RELATED TRANSCRIPTIONAL REPRESSOR"/>
    <property type="match status" value="1"/>
</dbReference>
<evidence type="ECO:0000259" key="1">
    <source>
        <dbReference type="Pfam" id="PF07848"/>
    </source>
</evidence>
<reference evidence="3 4" key="1">
    <citation type="submission" date="2014-12" db="EMBL/GenBank/DDBJ databases">
        <title>Draft genome sequence of Paenibacillus kamchatkensis strain B-2647.</title>
        <authorList>
            <person name="Karlyshev A.V."/>
            <person name="Kudryashova E.B."/>
        </authorList>
    </citation>
    <scope>NUCLEOTIDE SEQUENCE [LARGE SCALE GENOMIC DNA]</scope>
    <source>
        <strain evidence="3 4">VKM B-2647</strain>
    </source>
</reference>